<evidence type="ECO:0000256" key="10">
    <source>
        <dbReference type="ARBA" id="ARBA00023136"/>
    </source>
</evidence>
<protein>
    <recommendedName>
        <fullName evidence="3">histidine kinase</fullName>
        <ecNumber evidence="3">2.7.13.3</ecNumber>
    </recommendedName>
</protein>
<dbReference type="InterPro" id="IPR003594">
    <property type="entry name" value="HATPase_dom"/>
</dbReference>
<dbReference type="Gene3D" id="6.10.340.10">
    <property type="match status" value="1"/>
</dbReference>
<dbReference type="Gene3D" id="1.10.287.130">
    <property type="match status" value="1"/>
</dbReference>
<dbReference type="OrthoDB" id="84942at2"/>
<evidence type="ECO:0000256" key="7">
    <source>
        <dbReference type="ARBA" id="ARBA00022777"/>
    </source>
</evidence>
<dbReference type="KEGG" id="cfer:D4Z93_10110"/>
<evidence type="ECO:0000256" key="3">
    <source>
        <dbReference type="ARBA" id="ARBA00012438"/>
    </source>
</evidence>
<keyword evidence="9" id="KW-0902">Two-component regulatory system</keyword>
<dbReference type="Proteomes" id="UP000266301">
    <property type="component" value="Chromosome"/>
</dbReference>
<feature type="transmembrane region" description="Helical" evidence="11">
    <location>
        <begin position="12"/>
        <end position="34"/>
    </location>
</feature>
<keyword evidence="10 11" id="KW-0472">Membrane</keyword>
<dbReference type="SUPFAM" id="SSF55874">
    <property type="entry name" value="ATPase domain of HSP90 chaperone/DNA topoisomerase II/histidine kinase"/>
    <property type="match status" value="1"/>
</dbReference>
<dbReference type="SMART" id="SM00388">
    <property type="entry name" value="HisKA"/>
    <property type="match status" value="1"/>
</dbReference>
<evidence type="ECO:0000259" key="12">
    <source>
        <dbReference type="PROSITE" id="PS50109"/>
    </source>
</evidence>
<keyword evidence="5" id="KW-0808">Transferase</keyword>
<dbReference type="Pfam" id="PF00512">
    <property type="entry name" value="HisKA"/>
    <property type="match status" value="1"/>
</dbReference>
<evidence type="ECO:0000256" key="9">
    <source>
        <dbReference type="ARBA" id="ARBA00023012"/>
    </source>
</evidence>
<dbReference type="SMART" id="SM00387">
    <property type="entry name" value="HATPase_c"/>
    <property type="match status" value="1"/>
</dbReference>
<name>A0A386H530_9CLOT</name>
<reference evidence="13 14" key="1">
    <citation type="journal article" date="2019" name="Int. J. Syst. Evol. Microbiol.">
        <title>Clostridium fermenticellae sp. nov., isolated from the mud in a fermentation cellar for the production of the Chinese liquor, baijiu.</title>
        <authorList>
            <person name="Xu P.X."/>
            <person name="Chai L.J."/>
            <person name="Qiu T."/>
            <person name="Zhang X.J."/>
            <person name="Lu Z.M."/>
            <person name="Xiao C."/>
            <person name="Wang S.T."/>
            <person name="Shen C.H."/>
            <person name="Shi J.S."/>
            <person name="Xu Z.H."/>
        </authorList>
    </citation>
    <scope>NUCLEOTIDE SEQUENCE [LARGE SCALE GENOMIC DNA]</scope>
    <source>
        <strain evidence="13 14">JN500901</strain>
    </source>
</reference>
<keyword evidence="8 11" id="KW-1133">Transmembrane helix</keyword>
<evidence type="ECO:0000256" key="6">
    <source>
        <dbReference type="ARBA" id="ARBA00022692"/>
    </source>
</evidence>
<dbReference type="PROSITE" id="PS50109">
    <property type="entry name" value="HIS_KIN"/>
    <property type="match status" value="1"/>
</dbReference>
<comment type="subcellular location">
    <subcellularLocation>
        <location evidence="2">Membrane</location>
        <topology evidence="2">Multi-pass membrane protein</topology>
    </subcellularLocation>
</comment>
<dbReference type="InterPro" id="IPR036890">
    <property type="entry name" value="HATPase_C_sf"/>
</dbReference>
<dbReference type="PRINTS" id="PR01780">
    <property type="entry name" value="LANTIREGPROT"/>
</dbReference>
<proteinExistence type="predicted"/>
<evidence type="ECO:0000256" key="4">
    <source>
        <dbReference type="ARBA" id="ARBA00022553"/>
    </source>
</evidence>
<keyword evidence="6 11" id="KW-0812">Transmembrane</keyword>
<dbReference type="InterPro" id="IPR005467">
    <property type="entry name" value="His_kinase_dom"/>
</dbReference>
<evidence type="ECO:0000256" key="8">
    <source>
        <dbReference type="ARBA" id="ARBA00022989"/>
    </source>
</evidence>
<evidence type="ECO:0000256" key="2">
    <source>
        <dbReference type="ARBA" id="ARBA00004141"/>
    </source>
</evidence>
<evidence type="ECO:0000313" key="13">
    <source>
        <dbReference type="EMBL" id="AYD40857.1"/>
    </source>
</evidence>
<keyword evidence="14" id="KW-1185">Reference proteome</keyword>
<sequence length="463" mass="53122">MVLKGSKSLKGVFTRYILCFGFVTILTVVVYAFLFETMIQSKVILPANYLEQKLEENRSMIVNADKVNQNIIPDGCGYGVYSKKGKILYGNFTVEQSKEAWNVIKNNQDNVLYDNYYKVFYRKNDICIVRYSLKPRFRTSFLQNCFPNIELIAVILLIVLLIGEILLLSAVFAKYISKEMKILMEISNKVRDKNLEFTSKHSNIREIEEVINSLNDMKCELKNSLEKQWNMEEFKKNQISALAHDIKTPLTVIKGNAELSRESISKVDSIRYDDYILKNVDEIQKYLKLLIGMTKSESMFIFKPNEIKSEVFFRKIIDKEEALAAEKKLRLINKVENVPGLFYADEELLYRSIMNVISNAIDYSPNCGRLIFKICRHGKSLEFVIKDSGIGFSDEDIESATEQFYRGDKSRNSKDHYGMGLSITNSFIKLHGGVIELSNSKETGGAKVVLRIPLNLDSCKVAK</sequence>
<feature type="transmembrane region" description="Helical" evidence="11">
    <location>
        <begin position="151"/>
        <end position="173"/>
    </location>
</feature>
<evidence type="ECO:0000256" key="11">
    <source>
        <dbReference type="SAM" id="Phobius"/>
    </source>
</evidence>
<dbReference type="EMBL" id="CP032416">
    <property type="protein sequence ID" value="AYD40857.1"/>
    <property type="molecule type" value="Genomic_DNA"/>
</dbReference>
<dbReference type="InterPro" id="IPR050398">
    <property type="entry name" value="HssS/ArlS-like"/>
</dbReference>
<comment type="catalytic activity">
    <reaction evidence="1">
        <text>ATP + protein L-histidine = ADP + protein N-phospho-L-histidine.</text>
        <dbReference type="EC" id="2.7.13.3"/>
    </reaction>
</comment>
<gene>
    <name evidence="13" type="ORF">D4Z93_10110</name>
</gene>
<dbReference type="EC" id="2.7.13.3" evidence="3"/>
<keyword evidence="7 13" id="KW-0418">Kinase</keyword>
<dbReference type="InterPro" id="IPR036097">
    <property type="entry name" value="HisK_dim/P_sf"/>
</dbReference>
<dbReference type="InterPro" id="IPR008358">
    <property type="entry name" value="Sig_transdc_His_kin/Pase_MprB"/>
</dbReference>
<evidence type="ECO:0000256" key="5">
    <source>
        <dbReference type="ARBA" id="ARBA00022679"/>
    </source>
</evidence>
<dbReference type="AlphaFoldDB" id="A0A386H530"/>
<dbReference type="PANTHER" id="PTHR45528:SF8">
    <property type="entry name" value="HISTIDINE KINASE"/>
    <property type="match status" value="1"/>
</dbReference>
<dbReference type="InterPro" id="IPR003661">
    <property type="entry name" value="HisK_dim/P_dom"/>
</dbReference>
<dbReference type="CDD" id="cd00082">
    <property type="entry name" value="HisKA"/>
    <property type="match status" value="1"/>
</dbReference>
<dbReference type="GO" id="GO:0005886">
    <property type="term" value="C:plasma membrane"/>
    <property type="evidence" value="ECO:0007669"/>
    <property type="project" value="TreeGrafter"/>
</dbReference>
<dbReference type="RefSeq" id="WP_119973224.1">
    <property type="nucleotide sequence ID" value="NZ_CP032416.1"/>
</dbReference>
<evidence type="ECO:0000256" key="1">
    <source>
        <dbReference type="ARBA" id="ARBA00000085"/>
    </source>
</evidence>
<dbReference type="Gene3D" id="3.30.565.10">
    <property type="entry name" value="Histidine kinase-like ATPase, C-terminal domain"/>
    <property type="match status" value="1"/>
</dbReference>
<organism evidence="13 14">
    <name type="scientific">Clostridium fermenticellae</name>
    <dbReference type="NCBI Taxonomy" id="2068654"/>
    <lineage>
        <taxon>Bacteria</taxon>
        <taxon>Bacillati</taxon>
        <taxon>Bacillota</taxon>
        <taxon>Clostridia</taxon>
        <taxon>Eubacteriales</taxon>
        <taxon>Clostridiaceae</taxon>
        <taxon>Clostridium</taxon>
    </lineage>
</organism>
<keyword evidence="4" id="KW-0597">Phosphoprotein</keyword>
<evidence type="ECO:0000313" key="14">
    <source>
        <dbReference type="Proteomes" id="UP000266301"/>
    </source>
</evidence>
<accession>A0A386H530</accession>
<dbReference type="PANTHER" id="PTHR45528">
    <property type="entry name" value="SENSOR HISTIDINE KINASE CPXA"/>
    <property type="match status" value="1"/>
</dbReference>
<dbReference type="SUPFAM" id="SSF47384">
    <property type="entry name" value="Homodimeric domain of signal transducing histidine kinase"/>
    <property type="match status" value="1"/>
</dbReference>
<feature type="domain" description="Histidine kinase" evidence="12">
    <location>
        <begin position="241"/>
        <end position="456"/>
    </location>
</feature>
<dbReference type="Pfam" id="PF02518">
    <property type="entry name" value="HATPase_c"/>
    <property type="match status" value="1"/>
</dbReference>
<dbReference type="GO" id="GO:0000155">
    <property type="term" value="F:phosphorelay sensor kinase activity"/>
    <property type="evidence" value="ECO:0007669"/>
    <property type="project" value="InterPro"/>
</dbReference>